<name>A0AAV1I410_9CHLO</name>
<dbReference type="PANTHER" id="PTHR12693">
    <property type="entry name" value="MENIN"/>
    <property type="match status" value="1"/>
</dbReference>
<dbReference type="GO" id="GO:0008285">
    <property type="term" value="P:negative regulation of cell population proliferation"/>
    <property type="evidence" value="ECO:0007669"/>
    <property type="project" value="TreeGrafter"/>
</dbReference>
<evidence type="ECO:0000256" key="1">
    <source>
        <dbReference type="ARBA" id="ARBA00004123"/>
    </source>
</evidence>
<evidence type="ECO:0000256" key="7">
    <source>
        <dbReference type="ARBA" id="ARBA00023125"/>
    </source>
</evidence>
<evidence type="ECO:0000256" key="4">
    <source>
        <dbReference type="ARBA" id="ARBA00022553"/>
    </source>
</evidence>
<protein>
    <recommendedName>
        <fullName evidence="2">Menin</fullName>
    </recommendedName>
</protein>
<dbReference type="Proteomes" id="UP001314263">
    <property type="component" value="Unassembled WGS sequence"/>
</dbReference>
<dbReference type="GO" id="GO:0000785">
    <property type="term" value="C:chromatin"/>
    <property type="evidence" value="ECO:0007669"/>
    <property type="project" value="TreeGrafter"/>
</dbReference>
<evidence type="ECO:0000256" key="5">
    <source>
        <dbReference type="ARBA" id="ARBA00022853"/>
    </source>
</evidence>
<dbReference type="PANTHER" id="PTHR12693:SF3">
    <property type="entry name" value="MENIN"/>
    <property type="match status" value="1"/>
</dbReference>
<evidence type="ECO:0000256" key="9">
    <source>
        <dbReference type="ARBA" id="ARBA00023242"/>
    </source>
</evidence>
<keyword evidence="3" id="KW-0678">Repressor</keyword>
<gene>
    <name evidence="10" type="ORF">CVIRNUC_003773</name>
</gene>
<dbReference type="EMBL" id="CAUYUE010000004">
    <property type="protein sequence ID" value="CAK0770497.1"/>
    <property type="molecule type" value="Genomic_DNA"/>
</dbReference>
<keyword evidence="8" id="KW-0804">Transcription</keyword>
<reference evidence="10 11" key="1">
    <citation type="submission" date="2023-10" db="EMBL/GenBank/DDBJ databases">
        <authorList>
            <person name="Maclean D."/>
            <person name="Macfadyen A."/>
        </authorList>
    </citation>
    <scope>NUCLEOTIDE SEQUENCE [LARGE SCALE GENOMIC DNA]</scope>
</reference>
<comment type="caution">
    <text evidence="10">The sequence shown here is derived from an EMBL/GenBank/DDBJ whole genome shotgun (WGS) entry which is preliminary data.</text>
</comment>
<dbReference type="AlphaFoldDB" id="A0AAV1I410"/>
<dbReference type="GO" id="GO:0045786">
    <property type="term" value="P:negative regulation of cell cycle"/>
    <property type="evidence" value="ECO:0007669"/>
    <property type="project" value="TreeGrafter"/>
</dbReference>
<dbReference type="InterPro" id="IPR007747">
    <property type="entry name" value="Menin"/>
</dbReference>
<evidence type="ECO:0000313" key="11">
    <source>
        <dbReference type="Proteomes" id="UP001314263"/>
    </source>
</evidence>
<sequence>MAVTSLIASLNPAIVARQNTGIDSEEVQELQKQLLGLVQEDFPQAMYPAAMCALGDLREIDEQDTLDRLVGEGAAGEAAALCQKNSPHGADSAESLFQQAIARASQGLGDGCGYQWYVYSYQAGYLLRRAGLILERLSDEAGAAQHAEQLIWEAAGLLGTKGACVLKKYRFCSADGELYKDVEGVLEGLCSAISFWHGHSRGQGKQAAQELLQDAGLAQGLLQLWDGVCCLLAAQAKPRHWQQQLLKALKLFTAETRSFAADCVLDTATSIAMRKTGGMWGTLKAAPLQMIFGMGDVEEPSRQTKRPKR</sequence>
<evidence type="ECO:0000256" key="6">
    <source>
        <dbReference type="ARBA" id="ARBA00023015"/>
    </source>
</evidence>
<dbReference type="GO" id="GO:0000403">
    <property type="term" value="F:Y-form DNA binding"/>
    <property type="evidence" value="ECO:0007669"/>
    <property type="project" value="TreeGrafter"/>
</dbReference>
<evidence type="ECO:0000256" key="3">
    <source>
        <dbReference type="ARBA" id="ARBA00022491"/>
    </source>
</evidence>
<proteinExistence type="predicted"/>
<keyword evidence="7" id="KW-0238">DNA-binding</keyword>
<dbReference type="GO" id="GO:0006357">
    <property type="term" value="P:regulation of transcription by RNA polymerase II"/>
    <property type="evidence" value="ECO:0007669"/>
    <property type="project" value="TreeGrafter"/>
</dbReference>
<keyword evidence="6" id="KW-0805">Transcription regulation</keyword>
<dbReference type="GO" id="GO:0003682">
    <property type="term" value="F:chromatin binding"/>
    <property type="evidence" value="ECO:0007669"/>
    <property type="project" value="TreeGrafter"/>
</dbReference>
<comment type="subcellular location">
    <subcellularLocation>
        <location evidence="1">Nucleus</location>
    </subcellularLocation>
</comment>
<keyword evidence="9" id="KW-0539">Nucleus</keyword>
<dbReference type="GO" id="GO:0000976">
    <property type="term" value="F:transcription cis-regulatory region binding"/>
    <property type="evidence" value="ECO:0007669"/>
    <property type="project" value="TreeGrafter"/>
</dbReference>
<accession>A0AAV1I410</accession>
<organism evidence="10 11">
    <name type="scientific">Coccomyxa viridis</name>
    <dbReference type="NCBI Taxonomy" id="1274662"/>
    <lineage>
        <taxon>Eukaryota</taxon>
        <taxon>Viridiplantae</taxon>
        <taxon>Chlorophyta</taxon>
        <taxon>core chlorophytes</taxon>
        <taxon>Trebouxiophyceae</taxon>
        <taxon>Trebouxiophyceae incertae sedis</taxon>
        <taxon>Coccomyxaceae</taxon>
        <taxon>Coccomyxa</taxon>
    </lineage>
</organism>
<dbReference type="GO" id="GO:0035097">
    <property type="term" value="C:histone methyltransferase complex"/>
    <property type="evidence" value="ECO:0007669"/>
    <property type="project" value="TreeGrafter"/>
</dbReference>
<keyword evidence="5" id="KW-0156">Chromatin regulator</keyword>
<keyword evidence="4" id="KW-0597">Phosphoprotein</keyword>
<evidence type="ECO:0000313" key="10">
    <source>
        <dbReference type="EMBL" id="CAK0770497.1"/>
    </source>
</evidence>
<keyword evidence="11" id="KW-1185">Reference proteome</keyword>
<evidence type="ECO:0000256" key="2">
    <source>
        <dbReference type="ARBA" id="ARBA00021162"/>
    </source>
</evidence>
<evidence type="ECO:0000256" key="8">
    <source>
        <dbReference type="ARBA" id="ARBA00023163"/>
    </source>
</evidence>
<dbReference type="GO" id="GO:0006325">
    <property type="term" value="P:chromatin organization"/>
    <property type="evidence" value="ECO:0007669"/>
    <property type="project" value="UniProtKB-KW"/>
</dbReference>